<accession>E3L835</accession>
<reference evidence="2" key="2">
    <citation type="journal article" date="2011" name="Proc. Natl. Acad. Sci. U.S.A.">
        <title>Obligate biotrophy features unraveled by the genomic analysis of rust fungi.</title>
        <authorList>
            <person name="Duplessis S."/>
            <person name="Cuomo C.A."/>
            <person name="Lin Y.-C."/>
            <person name="Aerts A."/>
            <person name="Tisserant E."/>
            <person name="Veneault-Fourrey C."/>
            <person name="Joly D.L."/>
            <person name="Hacquard S."/>
            <person name="Amselem J."/>
            <person name="Cantarel B.L."/>
            <person name="Chiu R."/>
            <person name="Coutinho P.M."/>
            <person name="Feau N."/>
            <person name="Field M."/>
            <person name="Frey P."/>
            <person name="Gelhaye E."/>
            <person name="Goldberg J."/>
            <person name="Grabherr M.G."/>
            <person name="Kodira C.D."/>
            <person name="Kohler A."/>
            <person name="Kuees U."/>
            <person name="Lindquist E.A."/>
            <person name="Lucas S.M."/>
            <person name="Mago R."/>
            <person name="Mauceli E."/>
            <person name="Morin E."/>
            <person name="Murat C."/>
            <person name="Pangilinan J.L."/>
            <person name="Park R."/>
            <person name="Pearson M."/>
            <person name="Quesneville H."/>
            <person name="Rouhier N."/>
            <person name="Sakthikumar S."/>
            <person name="Salamov A.A."/>
            <person name="Schmutz J."/>
            <person name="Selles B."/>
            <person name="Shapiro H."/>
            <person name="Tanguay P."/>
            <person name="Tuskan G.A."/>
            <person name="Henrissat B."/>
            <person name="Van de Peer Y."/>
            <person name="Rouze P."/>
            <person name="Ellis J.G."/>
            <person name="Dodds P.N."/>
            <person name="Schein J.E."/>
            <person name="Zhong S."/>
            <person name="Hamelin R.C."/>
            <person name="Grigoriev I.V."/>
            <person name="Szabo L.J."/>
            <person name="Martin F."/>
        </authorList>
    </citation>
    <scope>NUCLEOTIDE SEQUENCE [LARGE SCALE GENOMIC DNA]</scope>
    <source>
        <strain evidence="2">CRL 75-36-700-3 / race SCCL</strain>
    </source>
</reference>
<sequence length="147" mass="16804">MDNLWYRYFMSKGVKDKIRDHLLVPFARYLVSPTSTAHPPGGAGFRLLWLKKGWYPGTATGTAPTGQSLMVTHSQIVQQFQSSDDCFGCWRIHVVNISQQSKWTKSSTPNFFNSSTTLAKFERKISGTSQDVYNWLVRNVVKQKLLR</sequence>
<evidence type="ECO:0000313" key="2">
    <source>
        <dbReference type="Proteomes" id="UP000008783"/>
    </source>
</evidence>
<dbReference type="KEGG" id="pgr:PGTG_18225"/>
<dbReference type="EMBL" id="DS178370">
    <property type="protein sequence ID" value="EFP92710.1"/>
    <property type="molecule type" value="Genomic_DNA"/>
</dbReference>
<dbReference type="InParanoid" id="E3L835"/>
<dbReference type="VEuPathDB" id="FungiDB:PGTG_18225"/>
<protein>
    <submittedName>
        <fullName evidence="1">Uncharacterized protein</fullName>
    </submittedName>
</protein>
<name>E3L835_PUCGT</name>
<evidence type="ECO:0000313" key="1">
    <source>
        <dbReference type="EMBL" id="EFP92710.1"/>
    </source>
</evidence>
<dbReference type="Proteomes" id="UP000008783">
    <property type="component" value="Unassembled WGS sequence"/>
</dbReference>
<dbReference type="RefSeq" id="XP_003337129.1">
    <property type="nucleotide sequence ID" value="XM_003337081.1"/>
</dbReference>
<reference key="1">
    <citation type="submission" date="2007-01" db="EMBL/GenBank/DDBJ databases">
        <title>The Genome Sequence of Puccinia graminis f. sp. tritici Strain CRL 75-36-700-3.</title>
        <authorList>
            <consortium name="The Broad Institute Genome Sequencing Platform"/>
            <person name="Birren B."/>
            <person name="Lander E."/>
            <person name="Galagan J."/>
            <person name="Nusbaum C."/>
            <person name="Devon K."/>
            <person name="Cuomo C."/>
            <person name="Jaffe D."/>
            <person name="Butler J."/>
            <person name="Alvarez P."/>
            <person name="Gnerre S."/>
            <person name="Grabherr M."/>
            <person name="Mauceli E."/>
            <person name="Brockman W."/>
            <person name="Young S."/>
            <person name="LaButti K."/>
            <person name="Sykes S."/>
            <person name="DeCaprio D."/>
            <person name="Crawford M."/>
            <person name="Koehrsen M."/>
            <person name="Engels R."/>
            <person name="Montgomery P."/>
            <person name="Pearson M."/>
            <person name="Howarth C."/>
            <person name="Larson L."/>
            <person name="White J."/>
            <person name="Zeng Q."/>
            <person name="Kodira C."/>
            <person name="Yandava C."/>
            <person name="Alvarado L."/>
            <person name="O'Leary S."/>
            <person name="Szabo L."/>
            <person name="Dean R."/>
            <person name="Schein J."/>
        </authorList>
    </citation>
    <scope>NUCLEOTIDE SEQUENCE</scope>
    <source>
        <strain>CRL 75-36-700-3</strain>
    </source>
</reference>
<dbReference type="AlphaFoldDB" id="E3L835"/>
<proteinExistence type="predicted"/>
<dbReference type="HOGENOM" id="CLU_1769028_0_0_1"/>
<gene>
    <name evidence="1" type="ORF">PGTG_18225</name>
</gene>
<organism evidence="1 2">
    <name type="scientific">Puccinia graminis f. sp. tritici (strain CRL 75-36-700-3 / race SCCL)</name>
    <name type="common">Black stem rust fungus</name>
    <dbReference type="NCBI Taxonomy" id="418459"/>
    <lineage>
        <taxon>Eukaryota</taxon>
        <taxon>Fungi</taxon>
        <taxon>Dikarya</taxon>
        <taxon>Basidiomycota</taxon>
        <taxon>Pucciniomycotina</taxon>
        <taxon>Pucciniomycetes</taxon>
        <taxon>Pucciniales</taxon>
        <taxon>Pucciniaceae</taxon>
        <taxon>Puccinia</taxon>
    </lineage>
</organism>
<dbReference type="GeneID" id="10539205"/>
<keyword evidence="2" id="KW-1185">Reference proteome</keyword>